<accession>R7YMU8</accession>
<sequence>MREGKSKPSYVTNPEGKAGKGNVVKWTDNKKEHRYVKYNDIGYWLAWKRLLGVSKKRGRDQLLHDWWHAVAEARQHGRVAPTLSSVIDTEEGPAAIVRRAPSFSYMKHLQRGAESA</sequence>
<proteinExistence type="predicted"/>
<dbReference type="RefSeq" id="XP_007778500.1">
    <property type="nucleotide sequence ID" value="XM_007780310.1"/>
</dbReference>
<organism evidence="2 3">
    <name type="scientific">Coniosporium apollinis (strain CBS 100218)</name>
    <name type="common">Rock-inhabiting black yeast</name>
    <dbReference type="NCBI Taxonomy" id="1168221"/>
    <lineage>
        <taxon>Eukaryota</taxon>
        <taxon>Fungi</taxon>
        <taxon>Dikarya</taxon>
        <taxon>Ascomycota</taxon>
        <taxon>Pezizomycotina</taxon>
        <taxon>Dothideomycetes</taxon>
        <taxon>Dothideomycetes incertae sedis</taxon>
        <taxon>Coniosporium</taxon>
    </lineage>
</organism>
<evidence type="ECO:0000256" key="1">
    <source>
        <dbReference type="SAM" id="MobiDB-lite"/>
    </source>
</evidence>
<gene>
    <name evidence="2" type="ORF">W97_02410</name>
</gene>
<evidence type="ECO:0000313" key="2">
    <source>
        <dbReference type="EMBL" id="EON63183.1"/>
    </source>
</evidence>
<dbReference type="Proteomes" id="UP000016924">
    <property type="component" value="Unassembled WGS sequence"/>
</dbReference>
<dbReference type="HOGENOM" id="CLU_2096752_0_0_1"/>
<feature type="region of interest" description="Disordered" evidence="1">
    <location>
        <begin position="1"/>
        <end position="22"/>
    </location>
</feature>
<name>R7YMU8_CONA1</name>
<keyword evidence="3" id="KW-1185">Reference proteome</keyword>
<protein>
    <submittedName>
        <fullName evidence="2">Uncharacterized protein</fullName>
    </submittedName>
</protein>
<dbReference type="AlphaFoldDB" id="R7YMU8"/>
<dbReference type="GeneID" id="19899721"/>
<dbReference type="OrthoDB" id="10665960at2759"/>
<dbReference type="EMBL" id="JH767562">
    <property type="protein sequence ID" value="EON63183.1"/>
    <property type="molecule type" value="Genomic_DNA"/>
</dbReference>
<evidence type="ECO:0000313" key="3">
    <source>
        <dbReference type="Proteomes" id="UP000016924"/>
    </source>
</evidence>
<reference evidence="3" key="1">
    <citation type="submission" date="2012-06" db="EMBL/GenBank/DDBJ databases">
        <title>The genome sequence of Coniosporium apollinis CBS 100218.</title>
        <authorList>
            <consortium name="The Broad Institute Genome Sequencing Platform"/>
            <person name="Cuomo C."/>
            <person name="Gorbushina A."/>
            <person name="Noack S."/>
            <person name="Walker B."/>
            <person name="Young S.K."/>
            <person name="Zeng Q."/>
            <person name="Gargeya S."/>
            <person name="Fitzgerald M."/>
            <person name="Haas B."/>
            <person name="Abouelleil A."/>
            <person name="Alvarado L."/>
            <person name="Arachchi H.M."/>
            <person name="Berlin A.M."/>
            <person name="Chapman S.B."/>
            <person name="Goldberg J."/>
            <person name="Griggs A."/>
            <person name="Gujja S."/>
            <person name="Hansen M."/>
            <person name="Howarth C."/>
            <person name="Imamovic A."/>
            <person name="Larimer J."/>
            <person name="McCowan C."/>
            <person name="Montmayeur A."/>
            <person name="Murphy C."/>
            <person name="Neiman D."/>
            <person name="Pearson M."/>
            <person name="Priest M."/>
            <person name="Roberts A."/>
            <person name="Saif S."/>
            <person name="Shea T."/>
            <person name="Sisk P."/>
            <person name="Sykes S."/>
            <person name="Wortman J."/>
            <person name="Nusbaum C."/>
            <person name="Birren B."/>
        </authorList>
    </citation>
    <scope>NUCLEOTIDE SEQUENCE [LARGE SCALE GENOMIC DNA]</scope>
    <source>
        <strain evidence="3">CBS 100218</strain>
    </source>
</reference>